<sequence>MQPNPSTKAQPVAQADRIQTIDILRGVALLGILMMNIPAFAMPEQFSEVFHQDWHSINFWTDAIIDVFFEGKMRALFSMLFGAGILLFVMRKKDAGHSSTGLFYRRMGWLVLFGLIHAHVLLWEGDILYGYGMVGMLAFLFRNMKPRYLAMGVPLVAIIDFTGSALFYQNVRNQRLEYNKAIAIEKQHKPLSKEQKEAITTWSATEKEFLPNKTIIAAHTRSMKSDYSGVAQYIRPLTWGFQTKYLIFLIWDVLALMMLGMALYKWQFISGGWTDAQYKRTAFIGYAIGLPLVMIDYYHDFTEPSDSAAAITYIETHAMSWWGLIYPFQRILLVMAHASVLILLVKHGVWRAFTKRLAAVGQMAFTNYIMQTVFCTLFFFGYGLNYFAELEFYQLYFVVAAIWVIQLIVSPLWMKYFLFGPLEWVWRSLTYWQMQPMRRPAFDNEPVAAIN</sequence>
<name>A0ABU3GTP9_9SPHI</name>
<keyword evidence="1" id="KW-0812">Transmembrane</keyword>
<protein>
    <recommendedName>
        <fullName evidence="2">DUF418 domain-containing protein</fullName>
    </recommendedName>
</protein>
<comment type="caution">
    <text evidence="3">The sequence shown here is derived from an EMBL/GenBank/DDBJ whole genome shotgun (WGS) entry which is preliminary data.</text>
</comment>
<dbReference type="PANTHER" id="PTHR30590">
    <property type="entry name" value="INNER MEMBRANE PROTEIN"/>
    <property type="match status" value="1"/>
</dbReference>
<dbReference type="EMBL" id="JAVLVU010000001">
    <property type="protein sequence ID" value="MDT3403159.1"/>
    <property type="molecule type" value="Genomic_DNA"/>
</dbReference>
<dbReference type="InterPro" id="IPR052529">
    <property type="entry name" value="Bact_Transport_Assoc"/>
</dbReference>
<feature type="transmembrane region" description="Helical" evidence="1">
    <location>
        <begin position="245"/>
        <end position="266"/>
    </location>
</feature>
<accession>A0ABU3GTP9</accession>
<dbReference type="PANTHER" id="PTHR30590:SF2">
    <property type="entry name" value="INNER MEMBRANE PROTEIN"/>
    <property type="match status" value="1"/>
</dbReference>
<evidence type="ECO:0000313" key="4">
    <source>
        <dbReference type="Proteomes" id="UP001258315"/>
    </source>
</evidence>
<feature type="transmembrane region" description="Helical" evidence="1">
    <location>
        <begin position="23"/>
        <end position="41"/>
    </location>
</feature>
<dbReference type="Proteomes" id="UP001258315">
    <property type="component" value="Unassembled WGS sequence"/>
</dbReference>
<feature type="transmembrane region" description="Helical" evidence="1">
    <location>
        <begin position="73"/>
        <end position="90"/>
    </location>
</feature>
<dbReference type="InterPro" id="IPR007349">
    <property type="entry name" value="DUF418"/>
</dbReference>
<keyword evidence="1" id="KW-1133">Transmembrane helix</keyword>
<feature type="transmembrane region" description="Helical" evidence="1">
    <location>
        <begin position="392"/>
        <end position="414"/>
    </location>
</feature>
<proteinExistence type="predicted"/>
<dbReference type="RefSeq" id="WP_311949944.1">
    <property type="nucleotide sequence ID" value="NZ_JAVLVU010000001.1"/>
</dbReference>
<feature type="transmembrane region" description="Helical" evidence="1">
    <location>
        <begin position="357"/>
        <end position="380"/>
    </location>
</feature>
<gene>
    <name evidence="3" type="ORF">QE417_002231</name>
</gene>
<feature type="transmembrane region" description="Helical" evidence="1">
    <location>
        <begin position="319"/>
        <end position="345"/>
    </location>
</feature>
<organism evidence="3 4">
    <name type="scientific">Mucilaginibacter terrae</name>
    <dbReference type="NCBI Taxonomy" id="1955052"/>
    <lineage>
        <taxon>Bacteria</taxon>
        <taxon>Pseudomonadati</taxon>
        <taxon>Bacteroidota</taxon>
        <taxon>Sphingobacteriia</taxon>
        <taxon>Sphingobacteriales</taxon>
        <taxon>Sphingobacteriaceae</taxon>
        <taxon>Mucilaginibacter</taxon>
    </lineage>
</organism>
<feature type="transmembrane region" description="Helical" evidence="1">
    <location>
        <begin position="148"/>
        <end position="168"/>
    </location>
</feature>
<evidence type="ECO:0000313" key="3">
    <source>
        <dbReference type="EMBL" id="MDT3403159.1"/>
    </source>
</evidence>
<dbReference type="Pfam" id="PF04235">
    <property type="entry name" value="DUF418"/>
    <property type="match status" value="1"/>
</dbReference>
<evidence type="ECO:0000256" key="1">
    <source>
        <dbReference type="SAM" id="Phobius"/>
    </source>
</evidence>
<evidence type="ECO:0000259" key="2">
    <source>
        <dbReference type="Pfam" id="PF04235"/>
    </source>
</evidence>
<feature type="domain" description="DUF418" evidence="2">
    <location>
        <begin position="263"/>
        <end position="433"/>
    </location>
</feature>
<reference evidence="4" key="1">
    <citation type="submission" date="2023-07" db="EMBL/GenBank/DDBJ databases">
        <title>Functional and genomic diversity of the sorghum phyllosphere microbiome.</title>
        <authorList>
            <person name="Shade A."/>
        </authorList>
    </citation>
    <scope>NUCLEOTIDE SEQUENCE [LARGE SCALE GENOMIC DNA]</scope>
    <source>
        <strain evidence="4">SORGH_AS_0422</strain>
    </source>
</reference>
<keyword evidence="4" id="KW-1185">Reference proteome</keyword>
<keyword evidence="1" id="KW-0472">Membrane</keyword>